<evidence type="ECO:0000313" key="2">
    <source>
        <dbReference type="WBParaSite" id="ES5_v2.g10994.t1"/>
    </source>
</evidence>
<dbReference type="Proteomes" id="UP000887579">
    <property type="component" value="Unplaced"/>
</dbReference>
<sequence length="242" mass="26983">MDNLKPVFGQEFRSAYGYDEEKFSLISGLAASNSRPTLVPRNLETSAAIMSDHDDFVNLVKALQITEMQLLDMQMQGSKSIRNIIEFVENNVRGKTMILNICVVTHEVRVKSPRIVNTGKKLSKLLVGHHILVCIPVDDSADDYNLTNIKNFASMPADVLQLFRKEAPALINYKRVEEKSVTELIQESQNFSPDEIVSLFAKIDDATSVAVASAKSFIPLALVVAGVSIVGYFIYKKYHQSK</sequence>
<reference evidence="2" key="1">
    <citation type="submission" date="2022-11" db="UniProtKB">
        <authorList>
            <consortium name="WormBaseParasite"/>
        </authorList>
    </citation>
    <scope>IDENTIFICATION</scope>
</reference>
<name>A0AC34F267_9BILA</name>
<accession>A0AC34F267</accession>
<proteinExistence type="predicted"/>
<dbReference type="WBParaSite" id="ES5_v2.g10994.t1">
    <property type="protein sequence ID" value="ES5_v2.g10994.t1"/>
    <property type="gene ID" value="ES5_v2.g10994"/>
</dbReference>
<organism evidence="1 2">
    <name type="scientific">Panagrolaimus sp. ES5</name>
    <dbReference type="NCBI Taxonomy" id="591445"/>
    <lineage>
        <taxon>Eukaryota</taxon>
        <taxon>Metazoa</taxon>
        <taxon>Ecdysozoa</taxon>
        <taxon>Nematoda</taxon>
        <taxon>Chromadorea</taxon>
        <taxon>Rhabditida</taxon>
        <taxon>Tylenchina</taxon>
        <taxon>Panagrolaimomorpha</taxon>
        <taxon>Panagrolaimoidea</taxon>
        <taxon>Panagrolaimidae</taxon>
        <taxon>Panagrolaimus</taxon>
    </lineage>
</organism>
<evidence type="ECO:0000313" key="1">
    <source>
        <dbReference type="Proteomes" id="UP000887579"/>
    </source>
</evidence>
<protein>
    <submittedName>
        <fullName evidence="2">Uncharacterized protein</fullName>
    </submittedName>
</protein>